<keyword evidence="6 12" id="KW-0732">Signal</keyword>
<dbReference type="PROSITE" id="PS51450">
    <property type="entry name" value="LRR"/>
    <property type="match status" value="2"/>
</dbReference>
<feature type="chain" id="PRO_5029661871" description="Leucine-rich repeat-containing N-terminal plant-type domain-containing protein" evidence="12">
    <location>
        <begin position="18"/>
        <end position="1028"/>
    </location>
</feature>
<evidence type="ECO:0000259" key="13">
    <source>
        <dbReference type="Pfam" id="PF08263"/>
    </source>
</evidence>
<name>A0A7J6H0W4_CANSA</name>
<accession>A0A7J6H0W4</accession>
<feature type="signal peptide" evidence="12">
    <location>
        <begin position="1"/>
        <end position="17"/>
    </location>
</feature>
<dbReference type="InterPro" id="IPR055414">
    <property type="entry name" value="LRR_R13L4/SHOC2-like"/>
</dbReference>
<evidence type="ECO:0000256" key="6">
    <source>
        <dbReference type="ARBA" id="ARBA00022729"/>
    </source>
</evidence>
<protein>
    <recommendedName>
        <fullName evidence="17">Leucine-rich repeat-containing N-terminal plant-type domain-containing protein</fullName>
    </recommendedName>
</protein>
<dbReference type="Pfam" id="PF00560">
    <property type="entry name" value="LRR_1"/>
    <property type="match status" value="5"/>
</dbReference>
<sequence length="1028" mass="114665">MILLWFMLLVLVTPANVVSLESDQPQCIPKEREALLSFKKTTYHVKDDDLVNLFLLDPNFDYLSSWANDQNCCNWNGISCDQQTNHVTAIDLYGGLNVIGGEIDSSLAELQHLNHLMLGKMNISRIPKFIGSFKELTYLNLLDNEITAIPNSIRSLKNLTHLIFGHNKITMIPSFVGSFKELTYLNLVGNPISGVIPPQLGNLTKLQSLDLSSSSQMSNYEWISRLTSLNTLTMSGVNFTVEQLQSFKGAPFLSSLSISDCLFPKVDNFFLSHTNASFQSLQDLTLDGNSIHDPLTITWLLNSSTHLMQISLSNNIINGSFPNSFQQTKSLQFVDLSSNEVVESGVPKSLGNLPNLKKLVLSHNNLGGTIHDVLQNLTAGSTKNSLEILDLSFNQLGGGLILDHDFKNIFPNLQVFKLDGNKLIGLLPDLSSMPNLTLFNASNNKFNGISSNGIGNNLDYLETLDISSNSLVGVISELNLQYPKLETLDLSYNSALRLKFNSNWVPLFQLSSIKLRSCKLGPKFPTWLQTQKYIYHLDISNSDIFGLVPFWFTNITSNLNYLNMSLNFLSNTLPNFPIGENNRAVVDLSFNQFQGFVPLSMSFNATILFLSNNNFTQWFLCEGKEKLKATTIIDLSHNNLFGKLSDCFEGFQKLIVLNLGYNMLSGQIPSSINMKTIETLQLRHNNFSGNLPSSLKNCTSLQVLDLANNNLEGKIPSWIGERLSKLVFLSLKSNKFHASIPLNLCHLVQIQVLDLSINDLSGTIPSCIKNITAMVRNDDQKVTITSSSIMRYMFGHVSFLYENVASITWKGVDHEYVKILGLLRIIDFSSNKLNGEIPIELISLTQLVQLNLSRNNLFGKIPENIGSLTKLDSLDLSHNKLDGLIPISLANVTSLSYMDLSNNRLSGRIPTGTQLQTFNASMYSMNLGLCGPPLSSSCPGDPSYSTRDNEGGDKNVGEIWFDLPWFCKGIGAGFVIGFCGVCGNLWINTSWRLAYFRRMDNIGDWLYVMINIKWTLLRRKVLSLQTYS</sequence>
<comment type="subcellular location">
    <subcellularLocation>
        <location evidence="1">Cell membrane</location>
        <topology evidence="1">Single-pass type I membrane protein</topology>
    </subcellularLocation>
</comment>
<keyword evidence="16" id="KW-1185">Reference proteome</keyword>
<dbReference type="InterPro" id="IPR001611">
    <property type="entry name" value="Leu-rich_rpt"/>
</dbReference>
<keyword evidence="9" id="KW-0472">Membrane</keyword>
<keyword evidence="4" id="KW-0433">Leucine-rich repeat</keyword>
<dbReference type="Proteomes" id="UP000583929">
    <property type="component" value="Unassembled WGS sequence"/>
</dbReference>
<dbReference type="PANTHER" id="PTHR48063">
    <property type="entry name" value="LRR RECEPTOR-LIKE KINASE"/>
    <property type="match status" value="1"/>
</dbReference>
<dbReference type="GO" id="GO:0005886">
    <property type="term" value="C:plasma membrane"/>
    <property type="evidence" value="ECO:0007669"/>
    <property type="project" value="UniProtKB-SubCell"/>
</dbReference>
<dbReference type="Pfam" id="PF23598">
    <property type="entry name" value="LRR_14"/>
    <property type="match status" value="1"/>
</dbReference>
<comment type="caution">
    <text evidence="15">The sequence shown here is derived from an EMBL/GenBank/DDBJ whole genome shotgun (WGS) entry which is preliminary data.</text>
</comment>
<feature type="domain" description="Disease resistance R13L4/SHOC-2-like LRR" evidence="14">
    <location>
        <begin position="106"/>
        <end position="284"/>
    </location>
</feature>
<evidence type="ECO:0008006" key="17">
    <source>
        <dbReference type="Google" id="ProtNLM"/>
    </source>
</evidence>
<gene>
    <name evidence="15" type="ORF">G4B88_019012</name>
</gene>
<dbReference type="InterPro" id="IPR013210">
    <property type="entry name" value="LRR_N_plant-typ"/>
</dbReference>
<evidence type="ECO:0000256" key="10">
    <source>
        <dbReference type="ARBA" id="ARBA00023170"/>
    </source>
</evidence>
<feature type="domain" description="Leucine-rich repeat-containing N-terminal plant-type" evidence="13">
    <location>
        <begin position="31"/>
        <end position="81"/>
    </location>
</feature>
<keyword evidence="8" id="KW-1133">Transmembrane helix</keyword>
<evidence type="ECO:0000256" key="3">
    <source>
        <dbReference type="ARBA" id="ARBA00022475"/>
    </source>
</evidence>
<evidence type="ECO:0000256" key="11">
    <source>
        <dbReference type="ARBA" id="ARBA00023180"/>
    </source>
</evidence>
<evidence type="ECO:0000313" key="16">
    <source>
        <dbReference type="Proteomes" id="UP000583929"/>
    </source>
</evidence>
<dbReference type="SMART" id="SM00369">
    <property type="entry name" value="LRR_TYP"/>
    <property type="match status" value="9"/>
</dbReference>
<evidence type="ECO:0000256" key="4">
    <source>
        <dbReference type="ARBA" id="ARBA00022614"/>
    </source>
</evidence>
<evidence type="ECO:0000256" key="9">
    <source>
        <dbReference type="ARBA" id="ARBA00023136"/>
    </source>
</evidence>
<dbReference type="SMART" id="SM00365">
    <property type="entry name" value="LRR_SD22"/>
    <property type="match status" value="7"/>
</dbReference>
<dbReference type="PRINTS" id="PR00019">
    <property type="entry name" value="LEURICHRPT"/>
</dbReference>
<evidence type="ECO:0000256" key="1">
    <source>
        <dbReference type="ARBA" id="ARBA00004251"/>
    </source>
</evidence>
<dbReference type="PANTHER" id="PTHR48063:SF101">
    <property type="entry name" value="LRR RECEPTOR-LIKE SERINE_THREONINE-PROTEIN KINASE FLS2"/>
    <property type="match status" value="1"/>
</dbReference>
<reference evidence="15 16" key="1">
    <citation type="journal article" date="2020" name="bioRxiv">
        <title>Sequence and annotation of 42 cannabis genomes reveals extensive copy number variation in cannabinoid synthesis and pathogen resistance genes.</title>
        <authorList>
            <person name="Mckernan K.J."/>
            <person name="Helbert Y."/>
            <person name="Kane L.T."/>
            <person name="Ebling H."/>
            <person name="Zhang L."/>
            <person name="Liu B."/>
            <person name="Eaton Z."/>
            <person name="Mclaughlin S."/>
            <person name="Kingan S."/>
            <person name="Baybayan P."/>
            <person name="Concepcion G."/>
            <person name="Jordan M."/>
            <person name="Riva A."/>
            <person name="Barbazuk W."/>
            <person name="Harkins T."/>
        </authorList>
    </citation>
    <scope>NUCLEOTIDE SEQUENCE [LARGE SCALE GENOMIC DNA]</scope>
    <source>
        <strain evidence="16">cv. Jamaican Lion 4</strain>
        <tissue evidence="15">Leaf</tissue>
    </source>
</reference>
<proteinExistence type="inferred from homology"/>
<dbReference type="AlphaFoldDB" id="A0A7J6H0W4"/>
<evidence type="ECO:0000256" key="12">
    <source>
        <dbReference type="SAM" id="SignalP"/>
    </source>
</evidence>
<dbReference type="InterPro" id="IPR003591">
    <property type="entry name" value="Leu-rich_rpt_typical-subtyp"/>
</dbReference>
<evidence type="ECO:0000259" key="14">
    <source>
        <dbReference type="Pfam" id="PF23598"/>
    </source>
</evidence>
<keyword evidence="11" id="KW-0325">Glycoprotein</keyword>
<keyword evidence="10" id="KW-0675">Receptor</keyword>
<keyword evidence="7" id="KW-0677">Repeat</keyword>
<organism evidence="15 16">
    <name type="scientific">Cannabis sativa</name>
    <name type="common">Hemp</name>
    <name type="synonym">Marijuana</name>
    <dbReference type="NCBI Taxonomy" id="3483"/>
    <lineage>
        <taxon>Eukaryota</taxon>
        <taxon>Viridiplantae</taxon>
        <taxon>Streptophyta</taxon>
        <taxon>Embryophyta</taxon>
        <taxon>Tracheophyta</taxon>
        <taxon>Spermatophyta</taxon>
        <taxon>Magnoliopsida</taxon>
        <taxon>eudicotyledons</taxon>
        <taxon>Gunneridae</taxon>
        <taxon>Pentapetalae</taxon>
        <taxon>rosids</taxon>
        <taxon>fabids</taxon>
        <taxon>Rosales</taxon>
        <taxon>Cannabaceae</taxon>
        <taxon>Cannabis</taxon>
    </lineage>
</organism>
<dbReference type="InterPro" id="IPR046956">
    <property type="entry name" value="RLP23-like"/>
</dbReference>
<comment type="similarity">
    <text evidence="2">Belongs to the RLP family.</text>
</comment>
<keyword evidence="5" id="KW-0812">Transmembrane</keyword>
<keyword evidence="3" id="KW-1003">Cell membrane</keyword>
<dbReference type="FunFam" id="3.80.10.10:FF:000111">
    <property type="entry name" value="LRR receptor-like serine/threonine-protein kinase ERECTA"/>
    <property type="match status" value="1"/>
</dbReference>
<evidence type="ECO:0000313" key="15">
    <source>
        <dbReference type="EMBL" id="KAF4388735.1"/>
    </source>
</evidence>
<dbReference type="Pfam" id="PF08263">
    <property type="entry name" value="LRRNT_2"/>
    <property type="match status" value="1"/>
</dbReference>
<evidence type="ECO:0000256" key="2">
    <source>
        <dbReference type="ARBA" id="ARBA00009592"/>
    </source>
</evidence>
<evidence type="ECO:0000256" key="7">
    <source>
        <dbReference type="ARBA" id="ARBA00022737"/>
    </source>
</evidence>
<dbReference type="FunFam" id="3.80.10.10:FF:000041">
    <property type="entry name" value="LRR receptor-like serine/threonine-protein kinase ERECTA"/>
    <property type="match status" value="1"/>
</dbReference>
<dbReference type="SUPFAM" id="SSF52058">
    <property type="entry name" value="L domain-like"/>
    <property type="match status" value="3"/>
</dbReference>
<evidence type="ECO:0000256" key="5">
    <source>
        <dbReference type="ARBA" id="ARBA00022692"/>
    </source>
</evidence>
<dbReference type="InterPro" id="IPR032675">
    <property type="entry name" value="LRR_dom_sf"/>
</dbReference>
<evidence type="ECO:0000256" key="8">
    <source>
        <dbReference type="ARBA" id="ARBA00022989"/>
    </source>
</evidence>
<dbReference type="Gene3D" id="3.80.10.10">
    <property type="entry name" value="Ribonuclease Inhibitor"/>
    <property type="match status" value="4"/>
</dbReference>
<dbReference type="EMBL" id="JAATIQ010000072">
    <property type="protein sequence ID" value="KAF4388735.1"/>
    <property type="molecule type" value="Genomic_DNA"/>
</dbReference>
<dbReference type="Pfam" id="PF13855">
    <property type="entry name" value="LRR_8"/>
    <property type="match status" value="1"/>
</dbReference>